<dbReference type="PROSITE" id="PS50011">
    <property type="entry name" value="PROTEIN_KINASE_DOM"/>
    <property type="match status" value="1"/>
</dbReference>
<dbReference type="PANTHER" id="PTHR24416:SF617">
    <property type="entry name" value="RET ONCOGENE, ISOFORM A"/>
    <property type="match status" value="1"/>
</dbReference>
<dbReference type="Pfam" id="PF07714">
    <property type="entry name" value="PK_Tyr_Ser-Thr"/>
    <property type="match status" value="1"/>
</dbReference>
<protein>
    <submittedName>
        <fullName evidence="2">Proto-oncogene tyrosine-protein kinase receptor Ret</fullName>
    </submittedName>
</protein>
<evidence type="ECO:0000313" key="3">
    <source>
        <dbReference type="Proteomes" id="UP000094527"/>
    </source>
</evidence>
<dbReference type="GO" id="GO:0043235">
    <property type="term" value="C:receptor complex"/>
    <property type="evidence" value="ECO:0007669"/>
    <property type="project" value="TreeGrafter"/>
</dbReference>
<comment type="caution">
    <text evidence="2">The sequence shown here is derived from an EMBL/GenBank/DDBJ whole genome shotgun (WGS) entry which is preliminary data.</text>
</comment>
<dbReference type="OrthoDB" id="3256376at2759"/>
<accession>A0A1D2M0R3</accession>
<organism evidence="2 3">
    <name type="scientific">Orchesella cincta</name>
    <name type="common">Springtail</name>
    <name type="synonym">Podura cincta</name>
    <dbReference type="NCBI Taxonomy" id="48709"/>
    <lineage>
        <taxon>Eukaryota</taxon>
        <taxon>Metazoa</taxon>
        <taxon>Ecdysozoa</taxon>
        <taxon>Arthropoda</taxon>
        <taxon>Hexapoda</taxon>
        <taxon>Collembola</taxon>
        <taxon>Entomobryomorpha</taxon>
        <taxon>Entomobryoidea</taxon>
        <taxon>Orchesellidae</taxon>
        <taxon>Orchesellinae</taxon>
        <taxon>Orchesella</taxon>
    </lineage>
</organism>
<feature type="domain" description="Protein kinase" evidence="1">
    <location>
        <begin position="79"/>
        <end position="373"/>
    </location>
</feature>
<dbReference type="GO" id="GO:0007169">
    <property type="term" value="P:cell surface receptor protein tyrosine kinase signaling pathway"/>
    <property type="evidence" value="ECO:0007669"/>
    <property type="project" value="TreeGrafter"/>
</dbReference>
<dbReference type="STRING" id="48709.A0A1D2M0R3"/>
<evidence type="ECO:0000259" key="1">
    <source>
        <dbReference type="PROSITE" id="PS50011"/>
    </source>
</evidence>
<proteinExistence type="predicted"/>
<keyword evidence="2" id="KW-0808">Transferase</keyword>
<dbReference type="GO" id="GO:0005886">
    <property type="term" value="C:plasma membrane"/>
    <property type="evidence" value="ECO:0007669"/>
    <property type="project" value="TreeGrafter"/>
</dbReference>
<dbReference type="Gene3D" id="3.30.200.20">
    <property type="entry name" value="Phosphorylase Kinase, domain 1"/>
    <property type="match status" value="1"/>
</dbReference>
<dbReference type="SUPFAM" id="SSF56112">
    <property type="entry name" value="Protein kinase-like (PK-like)"/>
    <property type="match status" value="1"/>
</dbReference>
<evidence type="ECO:0000313" key="2">
    <source>
        <dbReference type="EMBL" id="ODM86552.1"/>
    </source>
</evidence>
<dbReference type="InterPro" id="IPR000719">
    <property type="entry name" value="Prot_kinase_dom"/>
</dbReference>
<sequence>MHERKRKARSLNQSVMMTAAGIEIGGGYGDNTGNGTLISNAEYGPGGMNHAVLMVSDDQFEANQIVQVDIKWEIHRDDLTLEHVLGEGQFGRVLKGKLRGHSEKYVRRRRAYPCGCEDVESLKVDAAEGSKSLWQEFMAEFSLLKQVDHPNVIKLLGACTTTGGPPYIVMEYAEYGALRSFLRKCRRVEKINGSHSALHWDNPDSSVSPASDPYVVTPREVLGFSWQIAKGMAYLSDMKRFGCHDILLTRTKACKISDFGLTRDIYWTMHTKRKSKDRCKENVLAPECLADELYTTKSDVWAFGVLVWELTTLGASPYPGIPTEQLYSLLNTGYRMHQPENCSIELYSLMMRCWAYQPTSRPTFHQIVQELFENVGGRDRVLETGCSISVKSGYDYFSESDRTGSENE</sequence>
<dbReference type="FunFam" id="1.10.510.10:FF:001927">
    <property type="entry name" value="Receptor protein-tyrosine kinase"/>
    <property type="match status" value="1"/>
</dbReference>
<dbReference type="InterPro" id="IPR050122">
    <property type="entry name" value="RTK"/>
</dbReference>
<keyword evidence="2" id="KW-0418">Kinase</keyword>
<dbReference type="Proteomes" id="UP000094527">
    <property type="component" value="Unassembled WGS sequence"/>
</dbReference>
<dbReference type="InterPro" id="IPR001245">
    <property type="entry name" value="Ser-Thr/Tyr_kinase_cat_dom"/>
</dbReference>
<dbReference type="CDD" id="cd00192">
    <property type="entry name" value="PTKc"/>
    <property type="match status" value="1"/>
</dbReference>
<dbReference type="InterPro" id="IPR011009">
    <property type="entry name" value="Kinase-like_dom_sf"/>
</dbReference>
<dbReference type="PRINTS" id="PR00109">
    <property type="entry name" value="TYRKINASE"/>
</dbReference>
<keyword evidence="3" id="KW-1185">Reference proteome</keyword>
<reference evidence="2 3" key="1">
    <citation type="journal article" date="2016" name="Genome Biol. Evol.">
        <title>Gene Family Evolution Reflects Adaptation to Soil Environmental Stressors in the Genome of the Collembolan Orchesella cincta.</title>
        <authorList>
            <person name="Faddeeva-Vakhrusheva A."/>
            <person name="Derks M.F."/>
            <person name="Anvar S.Y."/>
            <person name="Agamennone V."/>
            <person name="Suring W."/>
            <person name="Smit S."/>
            <person name="van Straalen N.M."/>
            <person name="Roelofs D."/>
        </authorList>
    </citation>
    <scope>NUCLEOTIDE SEQUENCE [LARGE SCALE GENOMIC DNA]</scope>
    <source>
        <tissue evidence="2">Mixed pool</tissue>
    </source>
</reference>
<dbReference type="AlphaFoldDB" id="A0A1D2M0R3"/>
<dbReference type="EMBL" id="LJIJ01008314">
    <property type="protein sequence ID" value="ODM86552.1"/>
    <property type="molecule type" value="Genomic_DNA"/>
</dbReference>
<gene>
    <name evidence="2" type="ORF">Ocin01_20130</name>
</gene>
<dbReference type="Gene3D" id="1.10.510.10">
    <property type="entry name" value="Transferase(Phosphotransferase) domain 1"/>
    <property type="match status" value="1"/>
</dbReference>
<keyword evidence="2" id="KW-0675">Receptor</keyword>
<name>A0A1D2M0R3_ORCCI</name>
<dbReference type="GO" id="GO:0005524">
    <property type="term" value="F:ATP binding"/>
    <property type="evidence" value="ECO:0007669"/>
    <property type="project" value="InterPro"/>
</dbReference>
<dbReference type="PANTHER" id="PTHR24416">
    <property type="entry name" value="TYROSINE-PROTEIN KINASE RECEPTOR"/>
    <property type="match status" value="1"/>
</dbReference>
<dbReference type="GO" id="GO:0004714">
    <property type="term" value="F:transmembrane receptor protein tyrosine kinase activity"/>
    <property type="evidence" value="ECO:0007669"/>
    <property type="project" value="TreeGrafter"/>
</dbReference>